<protein>
    <submittedName>
        <fullName evidence="3">Uncharacterized protein</fullName>
    </submittedName>
</protein>
<dbReference type="HOGENOM" id="CLU_076304_0_0_9"/>
<keyword evidence="2" id="KW-0812">Transmembrane</keyword>
<evidence type="ECO:0000313" key="3">
    <source>
        <dbReference type="EMBL" id="EHI58063.1"/>
    </source>
</evidence>
<evidence type="ECO:0000256" key="2">
    <source>
        <dbReference type="SAM" id="Phobius"/>
    </source>
</evidence>
<keyword evidence="2" id="KW-0472">Membrane</keyword>
<dbReference type="EMBL" id="ADLN01000108">
    <property type="protein sequence ID" value="EHI58063.1"/>
    <property type="molecule type" value="Genomic_DNA"/>
</dbReference>
<feature type="coiled-coil region" evidence="1">
    <location>
        <begin position="25"/>
        <end position="57"/>
    </location>
</feature>
<feature type="transmembrane region" description="Helical" evidence="2">
    <location>
        <begin position="114"/>
        <end position="138"/>
    </location>
</feature>
<dbReference type="OrthoDB" id="1739584at2"/>
<keyword evidence="2" id="KW-1133">Transmembrane helix</keyword>
<reference evidence="3 4" key="1">
    <citation type="submission" date="2011-08" db="EMBL/GenBank/DDBJ databases">
        <title>The Genome Sequence of Clostridium hathewayi WAL-18680.</title>
        <authorList>
            <consortium name="The Broad Institute Genome Sequencing Platform"/>
            <person name="Earl A."/>
            <person name="Ward D."/>
            <person name="Feldgarden M."/>
            <person name="Gevers D."/>
            <person name="Finegold S.M."/>
            <person name="Summanen P.H."/>
            <person name="Molitoris D.R."/>
            <person name="Song M."/>
            <person name="Daigneault M."/>
            <person name="Allen-Vercoe E."/>
            <person name="Young S.K."/>
            <person name="Zeng Q."/>
            <person name="Gargeya S."/>
            <person name="Fitzgerald M."/>
            <person name="Haas B."/>
            <person name="Abouelleil A."/>
            <person name="Alvarado L."/>
            <person name="Arachchi H.M."/>
            <person name="Berlin A."/>
            <person name="Brown A."/>
            <person name="Chapman S.B."/>
            <person name="Chen Z."/>
            <person name="Dunbar C."/>
            <person name="Freedman E."/>
            <person name="Gearin G."/>
            <person name="Gellesch M."/>
            <person name="Goldberg J."/>
            <person name="Griggs A."/>
            <person name="Gujja S."/>
            <person name="Heiman D."/>
            <person name="Howarth C."/>
            <person name="Larson L."/>
            <person name="Lui A."/>
            <person name="MacDonald P.J.P."/>
            <person name="Montmayeur A."/>
            <person name="Murphy C."/>
            <person name="Neiman D."/>
            <person name="Pearson M."/>
            <person name="Priest M."/>
            <person name="Roberts A."/>
            <person name="Saif S."/>
            <person name="Shea T."/>
            <person name="Shenoy N."/>
            <person name="Sisk P."/>
            <person name="Stolte C."/>
            <person name="Sykes S."/>
            <person name="Wortman J."/>
            <person name="Nusbaum C."/>
            <person name="Birren B."/>
        </authorList>
    </citation>
    <scope>NUCLEOTIDE SEQUENCE [LARGE SCALE GENOMIC DNA]</scope>
    <source>
        <strain evidence="3 4">WAL-18680</strain>
    </source>
</reference>
<keyword evidence="4" id="KW-1185">Reference proteome</keyword>
<comment type="caution">
    <text evidence="3">The sequence shown here is derived from an EMBL/GenBank/DDBJ whole genome shotgun (WGS) entry which is preliminary data.</text>
</comment>
<keyword evidence="1" id="KW-0175">Coiled coil</keyword>
<dbReference type="Proteomes" id="UP000005384">
    <property type="component" value="Unassembled WGS sequence"/>
</dbReference>
<name>G5IKA8_9FIRM</name>
<feature type="transmembrane region" description="Helical" evidence="2">
    <location>
        <begin position="144"/>
        <end position="162"/>
    </location>
</feature>
<dbReference type="RefSeq" id="WP_006781927.1">
    <property type="nucleotide sequence ID" value="NZ_CP040506.1"/>
</dbReference>
<evidence type="ECO:0000313" key="4">
    <source>
        <dbReference type="Proteomes" id="UP000005384"/>
    </source>
</evidence>
<sequence>MPYCPKCDMEFIDGITTCSDCGGELVESKEAAMELKKQEEEARREQMLKEMAMAEKNQINPDDFFANDGLILNEVDGDTEGNTEANVPESPIAPARIYVNKEQKYEDLKSSASAFLIVGVILLAAAVVCWSGIISLPLNDVSKIIVQSVITIMGILSIFVAGSSSKSAKTLAPQIEDENKATQELIQWFQDSYTGEQIDNAIEGAEDLTPEELSLKRFQLIQDYLITSHDLPDQAYVDALSEEIYGKLYE</sequence>
<dbReference type="AlphaFoldDB" id="G5IKA8"/>
<organism evidence="3 4">
    <name type="scientific">Hungatella hathewayi WAL-18680</name>
    <dbReference type="NCBI Taxonomy" id="742737"/>
    <lineage>
        <taxon>Bacteria</taxon>
        <taxon>Bacillati</taxon>
        <taxon>Bacillota</taxon>
        <taxon>Clostridia</taxon>
        <taxon>Lachnospirales</taxon>
        <taxon>Lachnospiraceae</taxon>
        <taxon>Hungatella</taxon>
    </lineage>
</organism>
<proteinExistence type="predicted"/>
<evidence type="ECO:0000256" key="1">
    <source>
        <dbReference type="SAM" id="Coils"/>
    </source>
</evidence>
<dbReference type="PATRIC" id="fig|742737.3.peg.3921"/>
<accession>G5IKA8</accession>
<gene>
    <name evidence="3" type="ORF">HMPREF9473_03936</name>
</gene>